<keyword evidence="1" id="KW-0732">Signal</keyword>
<gene>
    <name evidence="2" type="ORF">H7993_11850</name>
</gene>
<evidence type="ECO:0000313" key="2">
    <source>
        <dbReference type="EMBL" id="MBC2679077.1"/>
    </source>
</evidence>
<dbReference type="EMBL" id="JACMYH010000002">
    <property type="protein sequence ID" value="MBC2679077.1"/>
    <property type="molecule type" value="Genomic_DNA"/>
</dbReference>
<sequence length="61" mass="6569">MIRCLCAALAIAATCAMAVAAPAPWYTYQSLASGRYLCSQVDPGPHYRRFAGPFTNAGCRR</sequence>
<dbReference type="AlphaFoldDB" id="A0A7X1G602"/>
<proteinExistence type="predicted"/>
<dbReference type="RefSeq" id="WP_185794569.1">
    <property type="nucleotide sequence ID" value="NZ_JACMYH010000002.1"/>
</dbReference>
<accession>A0A7X1G602</accession>
<evidence type="ECO:0008006" key="4">
    <source>
        <dbReference type="Google" id="ProtNLM"/>
    </source>
</evidence>
<dbReference type="Proteomes" id="UP000546173">
    <property type="component" value="Unassembled WGS sequence"/>
</dbReference>
<organism evidence="2 3">
    <name type="scientific">Pseudomonas baltica</name>
    <dbReference type="NCBI Taxonomy" id="2762576"/>
    <lineage>
        <taxon>Bacteria</taxon>
        <taxon>Pseudomonadati</taxon>
        <taxon>Pseudomonadota</taxon>
        <taxon>Gammaproteobacteria</taxon>
        <taxon>Pseudomonadales</taxon>
        <taxon>Pseudomonadaceae</taxon>
        <taxon>Pseudomonas</taxon>
    </lineage>
</organism>
<evidence type="ECO:0000313" key="3">
    <source>
        <dbReference type="Proteomes" id="UP000546173"/>
    </source>
</evidence>
<comment type="caution">
    <text evidence="2">The sequence shown here is derived from an EMBL/GenBank/DDBJ whole genome shotgun (WGS) entry which is preliminary data.</text>
</comment>
<reference evidence="2 3" key="1">
    <citation type="submission" date="2020-08" db="EMBL/GenBank/DDBJ databases">
        <title>Pseudomonas sp. nov.</title>
        <authorList>
            <person name="Gieschler S."/>
            <person name="Fiedler G."/>
            <person name="Brinks E."/>
            <person name="Boehnlein C."/>
            <person name="Franz C.M.A.P."/>
            <person name="Kabisch J."/>
        </authorList>
    </citation>
    <scope>NUCLEOTIDE SEQUENCE [LARGE SCALE GENOMIC DNA]</scope>
    <source>
        <strain evidence="2 3">MBT-2</strain>
    </source>
</reference>
<protein>
    <recommendedName>
        <fullName evidence="4">Secreted protein</fullName>
    </recommendedName>
</protein>
<feature type="signal peptide" evidence="1">
    <location>
        <begin position="1"/>
        <end position="20"/>
    </location>
</feature>
<feature type="chain" id="PRO_5031573978" description="Secreted protein" evidence="1">
    <location>
        <begin position="21"/>
        <end position="61"/>
    </location>
</feature>
<keyword evidence="3" id="KW-1185">Reference proteome</keyword>
<name>A0A7X1G602_9PSED</name>
<evidence type="ECO:0000256" key="1">
    <source>
        <dbReference type="SAM" id="SignalP"/>
    </source>
</evidence>